<protein>
    <recommendedName>
        <fullName evidence="8">Major facilitator superfamily (MFS) profile domain-containing protein</fullName>
    </recommendedName>
</protein>
<evidence type="ECO:0000256" key="2">
    <source>
        <dbReference type="ARBA" id="ARBA00022692"/>
    </source>
</evidence>
<dbReference type="EMBL" id="HBNR01059787">
    <property type="protein sequence ID" value="CAE4628341.1"/>
    <property type="molecule type" value="Transcribed_RNA"/>
</dbReference>
<dbReference type="GO" id="GO:0022857">
    <property type="term" value="F:transmembrane transporter activity"/>
    <property type="evidence" value="ECO:0007669"/>
    <property type="project" value="InterPro"/>
</dbReference>
<dbReference type="InterPro" id="IPR036259">
    <property type="entry name" value="MFS_trans_sf"/>
</dbReference>
<dbReference type="GO" id="GO:0016020">
    <property type="term" value="C:membrane"/>
    <property type="evidence" value="ECO:0007669"/>
    <property type="project" value="UniProtKB-SubCell"/>
</dbReference>
<dbReference type="InterPro" id="IPR005828">
    <property type="entry name" value="MFS_sugar_transport-like"/>
</dbReference>
<keyword evidence="3 6" id="KW-1133">Transmembrane helix</keyword>
<dbReference type="Gene3D" id="1.20.1250.20">
    <property type="entry name" value="MFS general substrate transporter like domains"/>
    <property type="match status" value="1"/>
</dbReference>
<evidence type="ECO:0000256" key="3">
    <source>
        <dbReference type="ARBA" id="ARBA00022989"/>
    </source>
</evidence>
<feature type="compositionally biased region" description="Low complexity" evidence="5">
    <location>
        <begin position="92"/>
        <end position="105"/>
    </location>
</feature>
<dbReference type="AlphaFoldDB" id="A0A7S4RY05"/>
<evidence type="ECO:0000256" key="6">
    <source>
        <dbReference type="SAM" id="Phobius"/>
    </source>
</evidence>
<feature type="region of interest" description="Disordered" evidence="5">
    <location>
        <begin position="68"/>
        <end position="105"/>
    </location>
</feature>
<name>A0A7S4RY05_9DINO</name>
<proteinExistence type="predicted"/>
<evidence type="ECO:0000256" key="5">
    <source>
        <dbReference type="SAM" id="MobiDB-lite"/>
    </source>
</evidence>
<sequence>MAEWTGVFLVNQLTPAMLSSMGLGAFAVLGALSLASALFALWLPETKGVLLEHMDQVFDARFGRGGWRAAGKPRGPCPPQKPESGQVCDTNSSSGTSESSVQAPP</sequence>
<evidence type="ECO:0000313" key="7">
    <source>
        <dbReference type="EMBL" id="CAE4628341.1"/>
    </source>
</evidence>
<evidence type="ECO:0008006" key="8">
    <source>
        <dbReference type="Google" id="ProtNLM"/>
    </source>
</evidence>
<keyword evidence="2 6" id="KW-0812">Transmembrane</keyword>
<evidence type="ECO:0000256" key="4">
    <source>
        <dbReference type="ARBA" id="ARBA00023136"/>
    </source>
</evidence>
<reference evidence="7" key="1">
    <citation type="submission" date="2021-01" db="EMBL/GenBank/DDBJ databases">
        <authorList>
            <person name="Corre E."/>
            <person name="Pelletier E."/>
            <person name="Niang G."/>
            <person name="Scheremetjew M."/>
            <person name="Finn R."/>
            <person name="Kale V."/>
            <person name="Holt S."/>
            <person name="Cochrane G."/>
            <person name="Meng A."/>
            <person name="Brown T."/>
            <person name="Cohen L."/>
        </authorList>
    </citation>
    <scope>NUCLEOTIDE SEQUENCE</scope>
    <source>
        <strain evidence="7">CCMP3105</strain>
    </source>
</reference>
<comment type="subcellular location">
    <subcellularLocation>
        <location evidence="1">Membrane</location>
    </subcellularLocation>
</comment>
<dbReference type="Pfam" id="PF00083">
    <property type="entry name" value="Sugar_tr"/>
    <property type="match status" value="1"/>
</dbReference>
<keyword evidence="4 6" id="KW-0472">Membrane</keyword>
<organism evidence="7">
    <name type="scientific">Alexandrium monilatum</name>
    <dbReference type="NCBI Taxonomy" id="311494"/>
    <lineage>
        <taxon>Eukaryota</taxon>
        <taxon>Sar</taxon>
        <taxon>Alveolata</taxon>
        <taxon>Dinophyceae</taxon>
        <taxon>Gonyaulacales</taxon>
        <taxon>Pyrocystaceae</taxon>
        <taxon>Alexandrium</taxon>
    </lineage>
</organism>
<gene>
    <name evidence="7" type="ORF">AMON00008_LOCUS42073</name>
</gene>
<feature type="transmembrane region" description="Helical" evidence="6">
    <location>
        <begin position="20"/>
        <end position="43"/>
    </location>
</feature>
<evidence type="ECO:0000256" key="1">
    <source>
        <dbReference type="ARBA" id="ARBA00004370"/>
    </source>
</evidence>
<accession>A0A7S4RY05</accession>